<keyword evidence="4" id="KW-0547">Nucleotide-binding</keyword>
<protein>
    <recommendedName>
        <fullName evidence="10">Molybdopterin-synthase adenylyltransferase</fullName>
        <ecNumber evidence="9">2.7.7.80</ecNumber>
    </recommendedName>
    <alternativeName>
        <fullName evidence="13">MoaD protein adenylase</fullName>
    </alternativeName>
    <alternativeName>
        <fullName evidence="11">Molybdopterin-converting factor subunit 1 adenylase</fullName>
    </alternativeName>
    <alternativeName>
        <fullName evidence="12">Sulfur carrier protein MoaD adenylyltransferase</fullName>
    </alternativeName>
</protein>
<dbReference type="CDD" id="cd00757">
    <property type="entry name" value="ThiF_MoeB_HesA_family"/>
    <property type="match status" value="1"/>
</dbReference>
<dbReference type="PANTHER" id="PTHR10953">
    <property type="entry name" value="UBIQUITIN-ACTIVATING ENZYME E1"/>
    <property type="match status" value="1"/>
</dbReference>
<comment type="pathway">
    <text evidence="1">Cofactor biosynthesis; molybdopterin biosynthesis.</text>
</comment>
<proteinExistence type="inferred from homology"/>
<dbReference type="GO" id="GO:0005829">
    <property type="term" value="C:cytosol"/>
    <property type="evidence" value="ECO:0007669"/>
    <property type="project" value="TreeGrafter"/>
</dbReference>
<dbReference type="PANTHER" id="PTHR10953:SF102">
    <property type="entry name" value="ADENYLYLTRANSFERASE AND SULFURTRANSFERASE MOCS3"/>
    <property type="match status" value="1"/>
</dbReference>
<dbReference type="EC" id="2.7.7.80" evidence="9"/>
<dbReference type="GO" id="GO:0004792">
    <property type="term" value="F:thiosulfate-cyanide sulfurtransferase activity"/>
    <property type="evidence" value="ECO:0007669"/>
    <property type="project" value="TreeGrafter"/>
</dbReference>
<evidence type="ECO:0000256" key="7">
    <source>
        <dbReference type="ARBA" id="ARBA00055169"/>
    </source>
</evidence>
<dbReference type="AlphaFoldDB" id="A0A0C5VTL1"/>
<evidence type="ECO:0000256" key="11">
    <source>
        <dbReference type="ARBA" id="ARBA00075110"/>
    </source>
</evidence>
<comment type="similarity">
    <text evidence="2">Belongs to the HesA/MoeB/ThiF family.</text>
</comment>
<evidence type="ECO:0000256" key="4">
    <source>
        <dbReference type="ARBA" id="ARBA00022741"/>
    </source>
</evidence>
<evidence type="ECO:0000256" key="3">
    <source>
        <dbReference type="ARBA" id="ARBA00022679"/>
    </source>
</evidence>
<evidence type="ECO:0000256" key="9">
    <source>
        <dbReference type="ARBA" id="ARBA00066884"/>
    </source>
</evidence>
<evidence type="ECO:0000256" key="13">
    <source>
        <dbReference type="ARBA" id="ARBA00078531"/>
    </source>
</evidence>
<dbReference type="KEGG" id="gsn:YC6258_01606"/>
<dbReference type="GO" id="GO:0061605">
    <property type="term" value="F:molybdopterin-synthase adenylyltransferase activity"/>
    <property type="evidence" value="ECO:0007669"/>
    <property type="project" value="UniProtKB-EC"/>
</dbReference>
<dbReference type="STRING" id="1445510.YC6258_01606"/>
<keyword evidence="16" id="KW-1185">Reference proteome</keyword>
<evidence type="ECO:0000256" key="10">
    <source>
        <dbReference type="ARBA" id="ARBA00073635"/>
    </source>
</evidence>
<dbReference type="Pfam" id="PF00899">
    <property type="entry name" value="ThiF"/>
    <property type="match status" value="1"/>
</dbReference>
<dbReference type="PATRIC" id="fig|1445510.3.peg.1571"/>
<dbReference type="GO" id="GO:0008146">
    <property type="term" value="F:sulfotransferase activity"/>
    <property type="evidence" value="ECO:0007669"/>
    <property type="project" value="TreeGrafter"/>
</dbReference>
<accession>A0A0C5VTL1</accession>
<dbReference type="FunFam" id="3.40.50.720:FF:000033">
    <property type="entry name" value="Adenylyltransferase and sulfurtransferase MOCS3"/>
    <property type="match status" value="1"/>
</dbReference>
<evidence type="ECO:0000256" key="2">
    <source>
        <dbReference type="ARBA" id="ARBA00009919"/>
    </source>
</evidence>
<comment type="subunit">
    <text evidence="8">Homodimer. Forms a stable heterotetrameric complex of 2 MoeB and 2 MoaD during adenylation of MoaD.</text>
</comment>
<dbReference type="HOGENOM" id="CLU_013325_2_0_6"/>
<dbReference type="EMBL" id="CP007142">
    <property type="protein sequence ID" value="AJQ93654.1"/>
    <property type="molecule type" value="Genomic_DNA"/>
</dbReference>
<dbReference type="InterPro" id="IPR045886">
    <property type="entry name" value="ThiF/MoeB/HesA"/>
</dbReference>
<evidence type="ECO:0000313" key="16">
    <source>
        <dbReference type="Proteomes" id="UP000032266"/>
    </source>
</evidence>
<dbReference type="CDD" id="cd00158">
    <property type="entry name" value="RHOD"/>
    <property type="match status" value="1"/>
</dbReference>
<organism evidence="15 16">
    <name type="scientific">Gynuella sunshinyii YC6258</name>
    <dbReference type="NCBI Taxonomy" id="1445510"/>
    <lineage>
        <taxon>Bacteria</taxon>
        <taxon>Pseudomonadati</taxon>
        <taxon>Pseudomonadota</taxon>
        <taxon>Gammaproteobacteria</taxon>
        <taxon>Oceanospirillales</taxon>
        <taxon>Saccharospirillaceae</taxon>
        <taxon>Gynuella</taxon>
    </lineage>
</organism>
<dbReference type="InterPro" id="IPR035985">
    <property type="entry name" value="Ubiquitin-activating_enz"/>
</dbReference>
<name>A0A0C5VTL1_9GAMM</name>
<dbReference type="InterPro" id="IPR001763">
    <property type="entry name" value="Rhodanese-like_dom"/>
</dbReference>
<evidence type="ECO:0000256" key="1">
    <source>
        <dbReference type="ARBA" id="ARBA00005046"/>
    </source>
</evidence>
<dbReference type="GO" id="GO:0005524">
    <property type="term" value="F:ATP binding"/>
    <property type="evidence" value="ECO:0007669"/>
    <property type="project" value="UniProtKB-KW"/>
</dbReference>
<dbReference type="Pfam" id="PF00581">
    <property type="entry name" value="Rhodanese"/>
    <property type="match status" value="1"/>
</dbReference>
<comment type="catalytic activity">
    <reaction evidence="6">
        <text>[molybdopterin-synthase sulfur-carrier protein]-C-terminal Gly-Gly + ATP + H(+) = [molybdopterin-synthase sulfur-carrier protein]-C-terminal Gly-Gly-AMP + diphosphate</text>
        <dbReference type="Rhea" id="RHEA:43616"/>
        <dbReference type="Rhea" id="RHEA-COMP:12159"/>
        <dbReference type="Rhea" id="RHEA-COMP:12202"/>
        <dbReference type="ChEBI" id="CHEBI:15378"/>
        <dbReference type="ChEBI" id="CHEBI:30616"/>
        <dbReference type="ChEBI" id="CHEBI:33019"/>
        <dbReference type="ChEBI" id="CHEBI:90618"/>
        <dbReference type="ChEBI" id="CHEBI:90778"/>
        <dbReference type="EC" id="2.7.7.80"/>
    </reaction>
</comment>
<reference evidence="15 16" key="1">
    <citation type="submission" date="2014-01" db="EMBL/GenBank/DDBJ databases">
        <title>Full genme sequencing of cellulolytic bacterium Gynuella sunshinyii YC6258T gen. nov., sp. nov.</title>
        <authorList>
            <person name="Khan H."/>
            <person name="Chung E.J."/>
            <person name="Chung Y.R."/>
        </authorList>
    </citation>
    <scope>NUCLEOTIDE SEQUENCE [LARGE SCALE GENOMIC DNA]</scope>
    <source>
        <strain evidence="15 16">YC6258</strain>
    </source>
</reference>
<dbReference type="Gene3D" id="3.40.50.720">
    <property type="entry name" value="NAD(P)-binding Rossmann-like Domain"/>
    <property type="match status" value="1"/>
</dbReference>
<dbReference type="NCBIfam" id="NF004281">
    <property type="entry name" value="PRK05690.1"/>
    <property type="match status" value="1"/>
</dbReference>
<dbReference type="Proteomes" id="UP000032266">
    <property type="component" value="Chromosome"/>
</dbReference>
<evidence type="ECO:0000313" key="15">
    <source>
        <dbReference type="EMBL" id="AJQ93654.1"/>
    </source>
</evidence>
<gene>
    <name evidence="15" type="ORF">YC6258_01606</name>
</gene>
<evidence type="ECO:0000256" key="6">
    <source>
        <dbReference type="ARBA" id="ARBA00052218"/>
    </source>
</evidence>
<feature type="domain" description="Rhodanese" evidence="14">
    <location>
        <begin position="32"/>
        <end position="120"/>
    </location>
</feature>
<dbReference type="OrthoDB" id="9804286at2"/>
<dbReference type="SUPFAM" id="SSF69572">
    <property type="entry name" value="Activating enzymes of the ubiquitin-like proteins"/>
    <property type="match status" value="1"/>
</dbReference>
<evidence type="ECO:0000256" key="8">
    <source>
        <dbReference type="ARBA" id="ARBA00063809"/>
    </source>
</evidence>
<evidence type="ECO:0000256" key="12">
    <source>
        <dbReference type="ARBA" id="ARBA00075328"/>
    </source>
</evidence>
<dbReference type="InterPro" id="IPR000594">
    <property type="entry name" value="ThiF_NAD_FAD-bd"/>
</dbReference>
<dbReference type="SUPFAM" id="SSF52821">
    <property type="entry name" value="Rhodanese/Cell cycle control phosphatase"/>
    <property type="match status" value="1"/>
</dbReference>
<evidence type="ECO:0000259" key="14">
    <source>
        <dbReference type="PROSITE" id="PS50206"/>
    </source>
</evidence>
<dbReference type="Gene3D" id="3.40.250.10">
    <property type="entry name" value="Rhodanese-like domain"/>
    <property type="match status" value="1"/>
</dbReference>
<keyword evidence="5" id="KW-0067">ATP-binding</keyword>
<dbReference type="NCBIfam" id="NF006444">
    <property type="entry name" value="PRK08762.1"/>
    <property type="match status" value="1"/>
</dbReference>
<keyword evidence="3" id="KW-0808">Transferase</keyword>
<comment type="function">
    <text evidence="7">Catalyzes the adenylation by ATP of the carboxyl group of the C-terminal glycine of sulfur carrier protein MoaD.</text>
</comment>
<dbReference type="SMART" id="SM00450">
    <property type="entry name" value="RHOD"/>
    <property type="match status" value="1"/>
</dbReference>
<sequence length="393" mass="42909">MSIVTSEQLVARLQQQIAQLEPEEFATPEWRKKAVLFDIRDVQDAADGVIPGANLVTQRFIELDIGRYQLEQDQPIVICCYGGRMSLLAARSLTELGYRNVYSLRGGFSAWKDAGFPVVKPVTLDAAERKRYSRHLSLPQVGEQGQLKLKAARVAIVGAGGLGSPIALYLAAAGVGYLRLIDPDVVEDSNLQRQVIHSTATVGLPKVESARQRMLELNPFIEVDARCERLNVENAADLLAGVDIVIDGSDNFDTRYSVNSAIITNRQILVSASIFQFSGHISVFAPHLDQPCYSCLYPVRTPNELAPSCSAAGVIGALAGVVGLMQAMETIKLILETGQPLYGKMMIYDGLRGTTRLLSFERNDHCPDCGRERRSVEELSAQSSHTACGMEGL</sequence>
<dbReference type="PROSITE" id="PS50206">
    <property type="entry name" value="RHODANESE_3"/>
    <property type="match status" value="1"/>
</dbReference>
<evidence type="ECO:0000256" key="5">
    <source>
        <dbReference type="ARBA" id="ARBA00022840"/>
    </source>
</evidence>
<dbReference type="GO" id="GO:0008641">
    <property type="term" value="F:ubiquitin-like modifier activating enzyme activity"/>
    <property type="evidence" value="ECO:0007669"/>
    <property type="project" value="InterPro"/>
</dbReference>
<dbReference type="RefSeq" id="WP_044616382.1">
    <property type="nucleotide sequence ID" value="NZ_CP007142.1"/>
</dbReference>
<dbReference type="InterPro" id="IPR036873">
    <property type="entry name" value="Rhodanese-like_dom_sf"/>
</dbReference>